<feature type="region of interest" description="Disordered" evidence="1">
    <location>
        <begin position="84"/>
        <end position="209"/>
    </location>
</feature>
<keyword evidence="3" id="KW-1185">Reference proteome</keyword>
<gene>
    <name evidence="2" type="ORF">J437_LFUL004908</name>
</gene>
<evidence type="ECO:0000313" key="2">
    <source>
        <dbReference type="EMBL" id="KAG8229502.1"/>
    </source>
</evidence>
<name>A0A8K0K6Z7_LADFU</name>
<organism evidence="2 3">
    <name type="scientific">Ladona fulva</name>
    <name type="common">Scarce chaser dragonfly</name>
    <name type="synonym">Libellula fulva</name>
    <dbReference type="NCBI Taxonomy" id="123851"/>
    <lineage>
        <taxon>Eukaryota</taxon>
        <taxon>Metazoa</taxon>
        <taxon>Ecdysozoa</taxon>
        <taxon>Arthropoda</taxon>
        <taxon>Hexapoda</taxon>
        <taxon>Insecta</taxon>
        <taxon>Pterygota</taxon>
        <taxon>Palaeoptera</taxon>
        <taxon>Odonata</taxon>
        <taxon>Epiprocta</taxon>
        <taxon>Anisoptera</taxon>
        <taxon>Libelluloidea</taxon>
        <taxon>Libellulidae</taxon>
        <taxon>Ladona</taxon>
    </lineage>
</organism>
<proteinExistence type="predicted"/>
<protein>
    <submittedName>
        <fullName evidence="2">Uncharacterized protein</fullName>
    </submittedName>
</protein>
<feature type="compositionally biased region" description="Basic and acidic residues" evidence="1">
    <location>
        <begin position="184"/>
        <end position="197"/>
    </location>
</feature>
<evidence type="ECO:0000256" key="1">
    <source>
        <dbReference type="SAM" id="MobiDB-lite"/>
    </source>
</evidence>
<comment type="caution">
    <text evidence="2">The sequence shown here is derived from an EMBL/GenBank/DDBJ whole genome shotgun (WGS) entry which is preliminary data.</text>
</comment>
<dbReference type="EMBL" id="KZ308433">
    <property type="protein sequence ID" value="KAG8229502.1"/>
    <property type="molecule type" value="Genomic_DNA"/>
</dbReference>
<accession>A0A8K0K6Z7</accession>
<feature type="non-terminal residue" evidence="2">
    <location>
        <position position="297"/>
    </location>
</feature>
<sequence>IYIDDEENTTRWFLPKKAPREGDGGNRVPFLVRKIEEEEPEDDGKRDSLSEAVKIHWTAKGESEEEWNPSIEDLDETLVLNSTEARKKVSESTIVESVSLYSYVPEPEPELEPEPEPEPKEEEKPKKKKDRKKRMEEPQEETEMELEPEPELEVEPESIEMQREKSDLESEWTANLETESVPEWEPKSATELDHGDEASNFSEDGESGEVVVETEEINIQMVDPPKWDETDEEDENVPSYTWLLGPTSDEVILDVVDFFFYILSFVQNPIGFGNRTRECCKKGKHYPASSGDDSDKE</sequence>
<feature type="compositionally biased region" description="Acidic residues" evidence="1">
    <location>
        <begin position="107"/>
        <end position="116"/>
    </location>
</feature>
<feature type="compositionally biased region" description="Acidic residues" evidence="1">
    <location>
        <begin position="138"/>
        <end position="158"/>
    </location>
</feature>
<dbReference type="AlphaFoldDB" id="A0A8K0K6Z7"/>
<feature type="compositionally biased region" description="Polar residues" evidence="1">
    <location>
        <begin position="91"/>
        <end position="100"/>
    </location>
</feature>
<evidence type="ECO:0000313" key="3">
    <source>
        <dbReference type="Proteomes" id="UP000792457"/>
    </source>
</evidence>
<dbReference type="Proteomes" id="UP000792457">
    <property type="component" value="Unassembled WGS sequence"/>
</dbReference>
<reference evidence="2" key="2">
    <citation type="submission" date="2017-10" db="EMBL/GenBank/DDBJ databases">
        <title>Ladona fulva Genome sequencing and assembly.</title>
        <authorList>
            <person name="Murali S."/>
            <person name="Richards S."/>
            <person name="Bandaranaike D."/>
            <person name="Bellair M."/>
            <person name="Blankenburg K."/>
            <person name="Chao H."/>
            <person name="Dinh H."/>
            <person name="Doddapaneni H."/>
            <person name="Dugan-Rocha S."/>
            <person name="Elkadiri S."/>
            <person name="Gnanaolivu R."/>
            <person name="Hernandez B."/>
            <person name="Skinner E."/>
            <person name="Javaid M."/>
            <person name="Lee S."/>
            <person name="Li M."/>
            <person name="Ming W."/>
            <person name="Munidasa M."/>
            <person name="Muniz J."/>
            <person name="Nguyen L."/>
            <person name="Hughes D."/>
            <person name="Osuji N."/>
            <person name="Pu L.-L."/>
            <person name="Puazo M."/>
            <person name="Qu C."/>
            <person name="Quiroz J."/>
            <person name="Raj R."/>
            <person name="Weissenberger G."/>
            <person name="Xin Y."/>
            <person name="Zou X."/>
            <person name="Han Y."/>
            <person name="Worley K."/>
            <person name="Muzny D."/>
            <person name="Gibbs R."/>
        </authorList>
    </citation>
    <scope>NUCLEOTIDE SEQUENCE</scope>
    <source>
        <strain evidence="2">Sampled in the wild</strain>
    </source>
</reference>
<reference evidence="2" key="1">
    <citation type="submission" date="2013-04" db="EMBL/GenBank/DDBJ databases">
        <authorList>
            <person name="Qu J."/>
            <person name="Murali S.C."/>
            <person name="Bandaranaike D."/>
            <person name="Bellair M."/>
            <person name="Blankenburg K."/>
            <person name="Chao H."/>
            <person name="Dinh H."/>
            <person name="Doddapaneni H."/>
            <person name="Downs B."/>
            <person name="Dugan-Rocha S."/>
            <person name="Elkadiri S."/>
            <person name="Gnanaolivu R.D."/>
            <person name="Hernandez B."/>
            <person name="Javaid M."/>
            <person name="Jayaseelan J.C."/>
            <person name="Lee S."/>
            <person name="Li M."/>
            <person name="Ming W."/>
            <person name="Munidasa M."/>
            <person name="Muniz J."/>
            <person name="Nguyen L."/>
            <person name="Ongeri F."/>
            <person name="Osuji N."/>
            <person name="Pu L.-L."/>
            <person name="Puazo M."/>
            <person name="Qu C."/>
            <person name="Quiroz J."/>
            <person name="Raj R."/>
            <person name="Weissenberger G."/>
            <person name="Xin Y."/>
            <person name="Zou X."/>
            <person name="Han Y."/>
            <person name="Richards S."/>
            <person name="Worley K."/>
            <person name="Muzny D."/>
            <person name="Gibbs R."/>
        </authorList>
    </citation>
    <scope>NUCLEOTIDE SEQUENCE</scope>
    <source>
        <strain evidence="2">Sampled in the wild</strain>
    </source>
</reference>